<organism evidence="2 3">
    <name type="scientific">Cirrhinus molitorella</name>
    <name type="common">mud carp</name>
    <dbReference type="NCBI Taxonomy" id="172907"/>
    <lineage>
        <taxon>Eukaryota</taxon>
        <taxon>Metazoa</taxon>
        <taxon>Chordata</taxon>
        <taxon>Craniata</taxon>
        <taxon>Vertebrata</taxon>
        <taxon>Euteleostomi</taxon>
        <taxon>Actinopterygii</taxon>
        <taxon>Neopterygii</taxon>
        <taxon>Teleostei</taxon>
        <taxon>Ostariophysi</taxon>
        <taxon>Cypriniformes</taxon>
        <taxon>Cyprinidae</taxon>
        <taxon>Labeoninae</taxon>
        <taxon>Labeonini</taxon>
        <taxon>Cirrhinus</taxon>
    </lineage>
</organism>
<evidence type="ECO:0000313" key="2">
    <source>
        <dbReference type="EMBL" id="KAL1271019.1"/>
    </source>
</evidence>
<sequence>MSLTVLACFALVDSATSAKIRLSHRLASQPNANQLPLNPCRCLRATYTMPDALILLCLYFWNDVQLEERAVWVECEMSERKVSSPTPSWSF</sequence>
<reference evidence="2 3" key="1">
    <citation type="submission" date="2023-09" db="EMBL/GenBank/DDBJ databases">
        <authorList>
            <person name="Wang M."/>
        </authorList>
    </citation>
    <scope>NUCLEOTIDE SEQUENCE [LARGE SCALE GENOMIC DNA]</scope>
    <source>
        <strain evidence="2">GT-2023</strain>
        <tissue evidence="2">Liver</tissue>
    </source>
</reference>
<evidence type="ECO:0000313" key="3">
    <source>
        <dbReference type="Proteomes" id="UP001558613"/>
    </source>
</evidence>
<proteinExistence type="predicted"/>
<dbReference type="EMBL" id="JAYMGO010000007">
    <property type="protein sequence ID" value="KAL1271019.1"/>
    <property type="molecule type" value="Genomic_DNA"/>
</dbReference>
<keyword evidence="3" id="KW-1185">Reference proteome</keyword>
<comment type="caution">
    <text evidence="2">The sequence shown here is derived from an EMBL/GenBank/DDBJ whole genome shotgun (WGS) entry which is preliminary data.</text>
</comment>
<gene>
    <name evidence="2" type="ORF">QQF64_030035</name>
</gene>
<feature type="signal peptide" evidence="1">
    <location>
        <begin position="1"/>
        <end position="17"/>
    </location>
</feature>
<protein>
    <recommendedName>
        <fullName evidence="4">Secreted protein</fullName>
    </recommendedName>
</protein>
<feature type="chain" id="PRO_5045403615" description="Secreted protein" evidence="1">
    <location>
        <begin position="18"/>
        <end position="91"/>
    </location>
</feature>
<evidence type="ECO:0008006" key="4">
    <source>
        <dbReference type="Google" id="ProtNLM"/>
    </source>
</evidence>
<keyword evidence="1" id="KW-0732">Signal</keyword>
<name>A0ABR3N298_9TELE</name>
<accession>A0ABR3N298</accession>
<evidence type="ECO:0000256" key="1">
    <source>
        <dbReference type="SAM" id="SignalP"/>
    </source>
</evidence>
<dbReference type="Proteomes" id="UP001558613">
    <property type="component" value="Unassembled WGS sequence"/>
</dbReference>